<dbReference type="OrthoDB" id="7483387at2"/>
<feature type="region of interest" description="Disordered" evidence="1">
    <location>
        <begin position="1"/>
        <end position="22"/>
    </location>
</feature>
<evidence type="ECO:0000313" key="4">
    <source>
        <dbReference type="Proteomes" id="UP000031971"/>
    </source>
</evidence>
<dbReference type="STRING" id="272627.CCC_02278"/>
<dbReference type="InterPro" id="IPR040738">
    <property type="entry name" value="LPD22"/>
</dbReference>
<evidence type="ECO:0000313" key="3">
    <source>
        <dbReference type="EMBL" id="KIL98828.1"/>
    </source>
</evidence>
<feature type="domain" description="Large polyvalent protein associated" evidence="2">
    <location>
        <begin position="69"/>
        <end position="153"/>
    </location>
</feature>
<sequence length="1980" mass="215209">MNDWDQVEQQFQQPQTEASQSPWDDIEGQFKQARAAQASVNEKYDLGPIVGQLKAARESQAAVVNVVAQMGDADKAARADEIGKQLGLPGAAVLQNLSEFEQRLAIQKTGGILAQSPGLQDWLIQNPESAIIAKDDYERLSTAEKLMRAVSTGWDDAALSNERGRLGYSQMSGAATDADRTRMTEIDRTLADRVGGIGGFYRVVNTVSGLVSGMWDSAQRAAPVAAGGMAVGGALGAVGGPLAPVSVPAGMVVGTSAGFGAGMFGDMFKVAAGNLYSAIGQAVGADGRPVDEVARQGAALLGGIVVGALNTWGLKVGAAPFAAVAEQMTTETIARALSRPTVAQAVGKFAADLGKSGGTGAVLGLVTEGANIAAEQAARMASSGEFATVMNDPGQREMALSRMVLSAVDMALGMAALHTVPLGATMTSDLARVRRADLQAQQFQALGDSIKASTLRARSEDVFQSWADHAAPTDSAVYIPAERFIQYFQNQGMDPLKVADHLGIDRSQVSDGLKSGGDVSIPMSQYVGKVAGSDHHAGLIPDIRMSPDEMTPREAEDFKASAPQMVGDALAAAEATGRGVNSADMVADDVRQKLIAAGQHGDVAEKDAALWGARYRVRGERLGVDPLELYRQTDLQILNRFSPAEIDRAAGELGFNDAEKAAASWAIEEMRKNGTADQMEGRQGVGGGQVGGDGSGAATVGKAGSRFTQPDDGSSPKRGGTDGSEGARGDVRFPATGFGTGPTMVGLFEKANLSTFLHESGHVFLEELRLDASRADAPEQIRHDWQAVKSWLGVTDDLAAQHHETWARGFEHYLMEGKAPSVGLQSIFARFAAWLGHIYRTARGLNVEMTDEIRGVMDRLLASDEEIDAARARTGQRPLFRTAEEAAKVGMTPDEHGAYLKAAQESSDAARSELVQKKMAEIARHRESWWRDEASKVKAEVEAELDQRPEYRALALMKDMRLDRADIERLGVDVKDLPKTVPPLWVKTGGSHPDVVAELAGFRTGSEMLTALKSTATRGKLVREMVDQRMEERFGPKEDGSAAEQALAAVHNDLAGTFIETELKALARRATTVEYGGKRWAVGPKTTSEVARQVARDMIGRKRVADATRLGQYATAELRSAREAERALASGDFEAAATAKRKQLLQHALYAEAKKAAEDIDHVVNLAGRLGKDSTREKIADSYLEQIDGLLDRFDLRRGVTLKAIEKRKALAAWAAEQEAAGNEVAIPADLLNESRRQSYKDMTVEEVRGLGDALRNILHLGRLKQTLLDNKERRDFDELVNEAIDQLAGLKQRPLSTNINPTAGEKVAGVVRGVDAMLTKPEQIIDWLDSNNPNGVFNRIVFRRIKDAQVRANDLQIEITSSLKELHAGLGKEFSKDLDRRYEVPELPNADGEATVFRKRDLLAVALNLGNESNFDKLLRGYHWTEENVRAVLERHLSQADWRFVQGIWDTFESLWPRIAEMQKRLSGVEPDKVDARGFQISTVDGVADLRGGYFPVMYDPLKSWQAEVNRERSANALFENQYQRATTPKGHTISRTEYAAPLHLDLDGIPFKLGQAIHDLAFREAIMDADKFMQDNRIREAIERTLGREAYQQFRPWLQHIANERNVDARGLAWFDRFLHELRINSMIVGIGFRVSTMLKHGTTALMNSIGEVGPVWMGKATAEFFGTPEKMRRTWDMVLDKSGEMRHRMNEIDRDTREALRDLTGQQGWKAAAARYGHYGVAMLDMASAVPTWLAAYRKAVAGGLSEADAVYAADKQVRKAHGAQGSPDMAAIQRGSEAQKLFTMFYGFFNHVYNRQRDAVRIAGHGVDAVKGGDWVGARRDFAMVLSRSWFYLAAPALIEALVSEGAPDGEDETWGHWAAKAILGEIPAGIPVMRDLAKAAISGRHYEMSPVGKALDSLLVLGKDAGAALGLSDHEVSDRWLRHAIETPGYVFGLPTGQPAGTIQYLWDVSNGDENPDGALDFIRGLAFGPSHKKH</sequence>
<evidence type="ECO:0000256" key="1">
    <source>
        <dbReference type="SAM" id="MobiDB-lite"/>
    </source>
</evidence>
<accession>A0A0C2YUM8</accession>
<dbReference type="EMBL" id="JXSL01000027">
    <property type="protein sequence ID" value="KIL98828.1"/>
    <property type="molecule type" value="Genomic_DNA"/>
</dbReference>
<dbReference type="RefSeq" id="WP_041041166.1">
    <property type="nucleotide sequence ID" value="NZ_JXSL01000027.1"/>
</dbReference>
<feature type="compositionally biased region" description="Gly residues" evidence="1">
    <location>
        <begin position="683"/>
        <end position="695"/>
    </location>
</feature>
<name>A0A0C2YUM8_PARME</name>
<feature type="region of interest" description="Disordered" evidence="1">
    <location>
        <begin position="675"/>
        <end position="735"/>
    </location>
</feature>
<comment type="caution">
    <text evidence="3">The sequence shown here is derived from an EMBL/GenBank/DDBJ whole genome shotgun (WGS) entry which is preliminary data.</text>
</comment>
<organism evidence="3 4">
    <name type="scientific">Paramagnetospirillum magnetotacticum MS-1</name>
    <dbReference type="NCBI Taxonomy" id="272627"/>
    <lineage>
        <taxon>Bacteria</taxon>
        <taxon>Pseudomonadati</taxon>
        <taxon>Pseudomonadota</taxon>
        <taxon>Alphaproteobacteria</taxon>
        <taxon>Rhodospirillales</taxon>
        <taxon>Magnetospirillaceae</taxon>
        <taxon>Paramagnetospirillum</taxon>
    </lineage>
</organism>
<feature type="compositionally biased region" description="Low complexity" evidence="1">
    <location>
        <begin position="7"/>
        <end position="20"/>
    </location>
</feature>
<evidence type="ECO:0000259" key="2">
    <source>
        <dbReference type="Pfam" id="PF18834"/>
    </source>
</evidence>
<dbReference type="Pfam" id="PF18834">
    <property type="entry name" value="LPD22"/>
    <property type="match status" value="1"/>
</dbReference>
<gene>
    <name evidence="3" type="ORF">CCC_02278</name>
</gene>
<protein>
    <submittedName>
        <fullName evidence="3">Phage protein</fullName>
    </submittedName>
</protein>
<reference evidence="3 4" key="1">
    <citation type="submission" date="2015-01" db="EMBL/GenBank/DDBJ databases">
        <title>Genome Sequence of Magnetospirillum magnetotacticum Strain MS-1.</title>
        <authorList>
            <person name="Marinov G.K."/>
            <person name="Smalley M.D."/>
            <person name="DeSalvo G."/>
        </authorList>
    </citation>
    <scope>NUCLEOTIDE SEQUENCE [LARGE SCALE GENOMIC DNA]</scope>
    <source>
        <strain evidence="3 4">MS-1</strain>
    </source>
</reference>
<dbReference type="Proteomes" id="UP000031971">
    <property type="component" value="Unassembled WGS sequence"/>
</dbReference>
<proteinExistence type="predicted"/>
<keyword evidence="4" id="KW-1185">Reference proteome</keyword>